<dbReference type="GO" id="GO:0005525">
    <property type="term" value="F:GTP binding"/>
    <property type="evidence" value="ECO:0007669"/>
    <property type="project" value="UniProtKB-KW"/>
</dbReference>
<protein>
    <recommendedName>
        <fullName evidence="1">non-specific serine/threonine protein kinase</fullName>
        <ecNumber evidence="1">2.7.11.1</ecNumber>
    </recommendedName>
</protein>
<reference evidence="13 14" key="1">
    <citation type="submission" date="2017-06" db="EMBL/GenBank/DDBJ databases">
        <authorList>
            <person name="Kim H.J."/>
            <person name="Triplett B.A."/>
        </authorList>
    </citation>
    <scope>NUCLEOTIDE SEQUENCE [LARGE SCALE GENOMIC DNA]</scope>
    <source>
        <strain evidence="13 14">DSM 43151</strain>
    </source>
</reference>
<dbReference type="Gene3D" id="3.80.10.10">
    <property type="entry name" value="Ribonuclease Inhibitor"/>
    <property type="match status" value="1"/>
</dbReference>
<feature type="region of interest" description="Disordered" evidence="10">
    <location>
        <begin position="584"/>
        <end position="604"/>
    </location>
</feature>
<organism evidence="13 14">
    <name type="scientific">Actinoplanes regularis</name>
    <dbReference type="NCBI Taxonomy" id="52697"/>
    <lineage>
        <taxon>Bacteria</taxon>
        <taxon>Bacillati</taxon>
        <taxon>Actinomycetota</taxon>
        <taxon>Actinomycetes</taxon>
        <taxon>Micromonosporales</taxon>
        <taxon>Micromonosporaceae</taxon>
        <taxon>Actinoplanes</taxon>
    </lineage>
</organism>
<evidence type="ECO:0000256" key="11">
    <source>
        <dbReference type="SAM" id="Phobius"/>
    </source>
</evidence>
<keyword evidence="3" id="KW-0677">Repeat</keyword>
<dbReference type="GO" id="GO:0016301">
    <property type="term" value="F:kinase activity"/>
    <property type="evidence" value="ECO:0007669"/>
    <property type="project" value="UniProtKB-KW"/>
</dbReference>
<evidence type="ECO:0000313" key="14">
    <source>
        <dbReference type="Proteomes" id="UP000198415"/>
    </source>
</evidence>
<keyword evidence="11" id="KW-1133">Transmembrane helix</keyword>
<dbReference type="PROSITE" id="PS51424">
    <property type="entry name" value="ROC"/>
    <property type="match status" value="1"/>
</dbReference>
<evidence type="ECO:0000256" key="4">
    <source>
        <dbReference type="ARBA" id="ARBA00022741"/>
    </source>
</evidence>
<keyword evidence="14" id="KW-1185">Reference proteome</keyword>
<dbReference type="NCBIfam" id="TIGR00231">
    <property type="entry name" value="small_GTP"/>
    <property type="match status" value="1"/>
</dbReference>
<sequence>MVVALPSWLFDIPGLEWLDFTGQRISEIPENVGNLENLRGLLFAENLLTRIPDSISRLGTLKVVNIAGNKIYSLPDNTSNLRGLSYFGLNGNSLPVPPEVLSRPQEPTEIWAYLDSIQKDQKRLNEAKVLVVGEGAVGKSSIIRRLTRGDFDSDERKTDGIDVTRWNVSVDGVGIAVNLWDFGGQEIMHATHQFFLTRRSVYLLVVDARQSEEQNRIEYWLKLIQGFSGGSPVILVGNKCEDFGLDIDQRGLRGKYPDIVDIVETSCANNEGIDAVRASLQHTLGDMSHVQDLLPASFFRVKEHLEQLEADYLPFTEYQVLCGERGVTTLASQERLVEFLHDLGTVLCFRKDPRLRDTNILNPSWVTGGVYRLLNSHVAAQEKGLLTWQKIDTILDEEKYVPEKRQYIIEMMKKFELCFESDDVFLIPDLLTKEEPDTGRWEDTLDFTVRYGVLPSSIIGRLIVRLHYLISQRTVWRTGVVFALDGNRALVKADREDAVITIRVSGPAKGRRGLLQAIRVQLRTIELTIPGLTGEGQVPVPGYPGFWVPYTHLFNLESAGIEKVTPQGMIDEFPISLLLDGVEDQSSRAPVHPSPHAPQLALEPKEEPAVERFRVLGLPKVGAMIALAGLLITLIGTWIAYLAYRGDEQERNKPKSTATTPVTSRTPGPTIPTSATQPTATVSADG</sequence>
<evidence type="ECO:0000256" key="7">
    <source>
        <dbReference type="ARBA" id="ARBA00023134"/>
    </source>
</evidence>
<name>A0A239HY72_9ACTN</name>
<evidence type="ECO:0000256" key="10">
    <source>
        <dbReference type="SAM" id="MobiDB-lite"/>
    </source>
</evidence>
<dbReference type="SMART" id="SM00173">
    <property type="entry name" value="RAS"/>
    <property type="match status" value="1"/>
</dbReference>
<evidence type="ECO:0000259" key="12">
    <source>
        <dbReference type="PROSITE" id="PS51424"/>
    </source>
</evidence>
<keyword evidence="4" id="KW-0547">Nucleotide-binding</keyword>
<comment type="catalytic activity">
    <reaction evidence="9">
        <text>L-seryl-[protein] + ATP = O-phospho-L-seryl-[protein] + ADP + H(+)</text>
        <dbReference type="Rhea" id="RHEA:17989"/>
        <dbReference type="Rhea" id="RHEA-COMP:9863"/>
        <dbReference type="Rhea" id="RHEA-COMP:11604"/>
        <dbReference type="ChEBI" id="CHEBI:15378"/>
        <dbReference type="ChEBI" id="CHEBI:29999"/>
        <dbReference type="ChEBI" id="CHEBI:30616"/>
        <dbReference type="ChEBI" id="CHEBI:83421"/>
        <dbReference type="ChEBI" id="CHEBI:456216"/>
        <dbReference type="EC" id="2.7.11.1"/>
    </reaction>
</comment>
<keyword evidence="7" id="KW-0342">GTP-binding</keyword>
<dbReference type="EMBL" id="FZNR01000026">
    <property type="protein sequence ID" value="SNS86340.1"/>
    <property type="molecule type" value="Genomic_DNA"/>
</dbReference>
<keyword evidence="11" id="KW-0812">Transmembrane</keyword>
<keyword evidence="5" id="KW-0418">Kinase</keyword>
<evidence type="ECO:0000256" key="3">
    <source>
        <dbReference type="ARBA" id="ARBA00022737"/>
    </source>
</evidence>
<evidence type="ECO:0000256" key="2">
    <source>
        <dbReference type="ARBA" id="ARBA00022679"/>
    </source>
</evidence>
<dbReference type="SUPFAM" id="SSF52540">
    <property type="entry name" value="P-loop containing nucleoside triphosphate hydrolases"/>
    <property type="match status" value="1"/>
</dbReference>
<evidence type="ECO:0000313" key="13">
    <source>
        <dbReference type="EMBL" id="SNS86340.1"/>
    </source>
</evidence>
<feature type="compositionally biased region" description="Polar residues" evidence="10">
    <location>
        <begin position="655"/>
        <end position="686"/>
    </location>
</feature>
<dbReference type="InterPro" id="IPR036388">
    <property type="entry name" value="WH-like_DNA-bd_sf"/>
</dbReference>
<evidence type="ECO:0000256" key="1">
    <source>
        <dbReference type="ARBA" id="ARBA00012513"/>
    </source>
</evidence>
<dbReference type="EC" id="2.7.11.1" evidence="1"/>
<dbReference type="Gene3D" id="1.10.10.10">
    <property type="entry name" value="Winged helix-like DNA-binding domain superfamily/Winged helix DNA-binding domain"/>
    <property type="match status" value="1"/>
</dbReference>
<dbReference type="SMART" id="SM00175">
    <property type="entry name" value="RAB"/>
    <property type="match status" value="1"/>
</dbReference>
<dbReference type="InterPro" id="IPR027417">
    <property type="entry name" value="P-loop_NTPase"/>
</dbReference>
<gene>
    <name evidence="13" type="ORF">SAMN06264365_12694</name>
</gene>
<dbReference type="Gene3D" id="3.30.310.200">
    <property type="match status" value="1"/>
</dbReference>
<dbReference type="Pfam" id="PF16095">
    <property type="entry name" value="COR-A"/>
    <property type="match status" value="1"/>
</dbReference>
<dbReference type="InterPro" id="IPR032171">
    <property type="entry name" value="COR-A"/>
</dbReference>
<dbReference type="Proteomes" id="UP000198415">
    <property type="component" value="Unassembled WGS sequence"/>
</dbReference>
<evidence type="ECO:0000256" key="8">
    <source>
        <dbReference type="ARBA" id="ARBA00047899"/>
    </source>
</evidence>
<evidence type="ECO:0000256" key="9">
    <source>
        <dbReference type="ARBA" id="ARBA00048679"/>
    </source>
</evidence>
<feature type="domain" description="Roc" evidence="12">
    <location>
        <begin position="120"/>
        <end position="287"/>
    </location>
</feature>
<comment type="catalytic activity">
    <reaction evidence="8">
        <text>L-threonyl-[protein] + ATP = O-phospho-L-threonyl-[protein] + ADP + H(+)</text>
        <dbReference type="Rhea" id="RHEA:46608"/>
        <dbReference type="Rhea" id="RHEA-COMP:11060"/>
        <dbReference type="Rhea" id="RHEA-COMP:11605"/>
        <dbReference type="ChEBI" id="CHEBI:15378"/>
        <dbReference type="ChEBI" id="CHEBI:30013"/>
        <dbReference type="ChEBI" id="CHEBI:30616"/>
        <dbReference type="ChEBI" id="CHEBI:61977"/>
        <dbReference type="ChEBI" id="CHEBI:456216"/>
        <dbReference type="EC" id="2.7.11.1"/>
    </reaction>
</comment>
<dbReference type="InterPro" id="IPR032675">
    <property type="entry name" value="LRR_dom_sf"/>
</dbReference>
<keyword evidence="2" id="KW-0808">Transferase</keyword>
<accession>A0A239HY72</accession>
<dbReference type="GO" id="GO:0005524">
    <property type="term" value="F:ATP binding"/>
    <property type="evidence" value="ECO:0007669"/>
    <property type="project" value="UniProtKB-KW"/>
</dbReference>
<dbReference type="Pfam" id="PF08477">
    <property type="entry name" value="Roc"/>
    <property type="match status" value="1"/>
</dbReference>
<feature type="region of interest" description="Disordered" evidence="10">
    <location>
        <begin position="649"/>
        <end position="686"/>
    </location>
</feature>
<dbReference type="Gene3D" id="1.10.10.2200">
    <property type="match status" value="1"/>
</dbReference>
<dbReference type="SUPFAM" id="SSF52058">
    <property type="entry name" value="L domain-like"/>
    <property type="match status" value="1"/>
</dbReference>
<dbReference type="PANTHER" id="PTHR47679:SF2">
    <property type="entry name" value="C-TERMINAL OF ROC (COR) DOMAIN-CONTAINING PROTEIN"/>
    <property type="match status" value="1"/>
</dbReference>
<dbReference type="PANTHER" id="PTHR47679">
    <property type="entry name" value="PROTEIN TORNADO 1"/>
    <property type="match status" value="1"/>
</dbReference>
<dbReference type="AlphaFoldDB" id="A0A239HY72"/>
<dbReference type="PROSITE" id="PS51419">
    <property type="entry name" value="RAB"/>
    <property type="match status" value="1"/>
</dbReference>
<dbReference type="PRINTS" id="PR00449">
    <property type="entry name" value="RASTRNSFRMNG"/>
</dbReference>
<feature type="transmembrane region" description="Helical" evidence="11">
    <location>
        <begin position="621"/>
        <end position="644"/>
    </location>
</feature>
<keyword evidence="11" id="KW-0472">Membrane</keyword>
<proteinExistence type="predicted"/>
<dbReference type="Gene3D" id="3.40.50.300">
    <property type="entry name" value="P-loop containing nucleotide triphosphate hydrolases"/>
    <property type="match status" value="1"/>
</dbReference>
<evidence type="ECO:0000256" key="6">
    <source>
        <dbReference type="ARBA" id="ARBA00022840"/>
    </source>
</evidence>
<dbReference type="Pfam" id="PF25497">
    <property type="entry name" value="COR-B"/>
    <property type="match status" value="1"/>
</dbReference>
<dbReference type="InterPro" id="IPR057263">
    <property type="entry name" value="COR-B"/>
</dbReference>
<dbReference type="InterPro" id="IPR020859">
    <property type="entry name" value="ROC"/>
</dbReference>
<evidence type="ECO:0000256" key="5">
    <source>
        <dbReference type="ARBA" id="ARBA00022777"/>
    </source>
</evidence>
<keyword evidence="6" id="KW-0067">ATP-binding</keyword>
<dbReference type="InterPro" id="IPR005225">
    <property type="entry name" value="Small_GTP-bd"/>
</dbReference>